<sequence length="1109" mass="124051">YYNADSLQIFDEDGFFKTGDVGYYDEDGCLYFVERIKEVFKYRALPIIPSFIEAILLEHPAVKEAVVFGVPSGDDGDAPGAYIVLRKNSNVSKEEIFEFVAKQVSERERLTGGITFVSIERKNYMEMSAKILQGPKLKSTIPAKSLGQLFFECAEKYDDRICQVDGTTDETETYGSVKLRSTRVAMELQKRGITSDDVIIFCSSNSLDTSIPILATFYLGAKVANLDPTLSAKHTQHLISLVFPKIIFVEESAIALIEESLKTINFKAEIIVYGKSTKYTCVSQLTNPKDGEDNFRPLEVDLHDTALIFFSSGTTGLPKGICHSHYSFIDYEMGKVVLHYTTFYWITAMFMLIYSHIVGGYRVFCHSVEAENTFKVIDKYKVETMFLAPNLTNKFTTFKGTAGYDTSSLRIILCGGNPVSPLQYQKMAELFQYSNIIGVYGMTEVGVISMFHPDADKELITTKYRSCGKPLYAIRLKVVNEITNQILGPNEKGEIRVQTPCALKSYFKTDSSQIFDDDGFVKTGDIGYYDEDGCVYVIERIKEMFKYQSWHIVPSALETVLLEHPAVKEAVVFGVPCGDDGEAPGTCIVLKENSYASKEEIFEFVAKKVSDREKLRGGIIFVSNLPKTPTGKIMRREIRTSVVKSSQVDFKGDILQFPSFYWISRMLMLMCSFLLGGCKISCNIVDAEETLQIIETYKLVDIETNETVGPNKHGEICVKAPSLMKGYYNGDSSEVIDKDGFLKTGDVAYYDKDECFYIIERIKEMFKYLSRHIVPSSIEAILLEHPAVKEAIVFGVPRGHEEGDVPAACVIDATIDERESYFSVKQRSTRVALELQKRGITCKDVIVLCTKVTLDNVIPILASFYLGAKVTYLFMAPILTYKLTSFERAGEYNTSSLYSMLVGGTPISVAQFQRLSAVFKHSHIIFGYGLSEAGIVTLFDPTKDKGFIKTKPGSSGKPAAGVTVKVVDLVTNKALGPNQKGEICVKSSAVMKGYFKSDSSQAFDEDGFLKTGDIGYYDGDECFYIIERLKEMFKYMSWHIVPSAIEAVLLEHPAVKEAVVFGIPRTEEEGEVPAACVILKEKYNINKKEIEEFVAARVSDYEKLRGEGQ</sequence>
<dbReference type="FunFam" id="3.30.300.30:FF:000007">
    <property type="entry name" value="4-coumarate--CoA ligase 2"/>
    <property type="match status" value="1"/>
</dbReference>
<evidence type="ECO:0000313" key="8">
    <source>
        <dbReference type="EMBL" id="RZB38879.1"/>
    </source>
</evidence>
<evidence type="ECO:0000259" key="7">
    <source>
        <dbReference type="Pfam" id="PF13193"/>
    </source>
</evidence>
<keyword evidence="5" id="KW-0472">Membrane</keyword>
<protein>
    <submittedName>
        <fullName evidence="8">4-coumarate--CoA ligase 1-like</fullName>
    </submittedName>
</protein>
<evidence type="ECO:0000256" key="3">
    <source>
        <dbReference type="ARBA" id="ARBA00022598"/>
    </source>
</evidence>
<keyword evidence="5" id="KW-0812">Transmembrane</keyword>
<dbReference type="PROSITE" id="PS00455">
    <property type="entry name" value="AMP_BINDING"/>
    <property type="match status" value="1"/>
</dbReference>
<dbReference type="STRING" id="1661398.A0A482V677"/>
<dbReference type="PANTHER" id="PTHR24096:SF149">
    <property type="entry name" value="AMP-BINDING DOMAIN-CONTAINING PROTEIN-RELATED"/>
    <property type="match status" value="1"/>
</dbReference>
<feature type="domain" description="AMP-binding enzyme C-terminal" evidence="7">
    <location>
        <begin position="778"/>
        <end position="812"/>
    </location>
</feature>
<organism evidence="8 9">
    <name type="scientific">Asbolus verrucosus</name>
    <name type="common">Desert ironclad beetle</name>
    <dbReference type="NCBI Taxonomy" id="1661398"/>
    <lineage>
        <taxon>Eukaryota</taxon>
        <taxon>Metazoa</taxon>
        <taxon>Ecdysozoa</taxon>
        <taxon>Arthropoda</taxon>
        <taxon>Hexapoda</taxon>
        <taxon>Insecta</taxon>
        <taxon>Pterygota</taxon>
        <taxon>Neoptera</taxon>
        <taxon>Endopterygota</taxon>
        <taxon>Coleoptera</taxon>
        <taxon>Polyphaga</taxon>
        <taxon>Cucujiformia</taxon>
        <taxon>Tenebrionidae</taxon>
        <taxon>Pimeliinae</taxon>
        <taxon>Asbolus</taxon>
    </lineage>
</organism>
<comment type="similarity">
    <text evidence="2">Belongs to the ATP-dependent AMP-binding enzyme family.</text>
</comment>
<keyword evidence="9" id="KW-1185">Reference proteome</keyword>
<dbReference type="GO" id="GO:0005777">
    <property type="term" value="C:peroxisome"/>
    <property type="evidence" value="ECO:0007669"/>
    <property type="project" value="UniProtKB-SubCell"/>
</dbReference>
<comment type="caution">
    <text evidence="8">The sequence shown here is derived from an EMBL/GenBank/DDBJ whole genome shotgun (WGS) entry which is preliminary data.</text>
</comment>
<dbReference type="Pfam" id="PF13193">
    <property type="entry name" value="AMP-binding_C"/>
    <property type="match status" value="4"/>
</dbReference>
<dbReference type="InterPro" id="IPR000873">
    <property type="entry name" value="AMP-dep_synth/lig_dom"/>
</dbReference>
<evidence type="ECO:0000256" key="5">
    <source>
        <dbReference type="SAM" id="Phobius"/>
    </source>
</evidence>
<proteinExistence type="inferred from homology"/>
<dbReference type="InterPro" id="IPR025110">
    <property type="entry name" value="AMP-bd_C"/>
</dbReference>
<evidence type="ECO:0000313" key="9">
    <source>
        <dbReference type="Proteomes" id="UP000292052"/>
    </source>
</evidence>
<dbReference type="Gene3D" id="3.40.50.12780">
    <property type="entry name" value="N-terminal domain of ligase-like"/>
    <property type="match status" value="4"/>
</dbReference>
<keyword evidence="5" id="KW-1133">Transmembrane helix</keyword>
<dbReference type="GO" id="GO:0016405">
    <property type="term" value="F:CoA-ligase activity"/>
    <property type="evidence" value="ECO:0007669"/>
    <property type="project" value="TreeGrafter"/>
</dbReference>
<name>A0A482V677_ASBVE</name>
<evidence type="ECO:0000256" key="1">
    <source>
        <dbReference type="ARBA" id="ARBA00004275"/>
    </source>
</evidence>
<dbReference type="Gene3D" id="3.30.300.30">
    <property type="match status" value="4"/>
</dbReference>
<evidence type="ECO:0000259" key="6">
    <source>
        <dbReference type="Pfam" id="PF00501"/>
    </source>
</evidence>
<dbReference type="SUPFAM" id="SSF56801">
    <property type="entry name" value="Acetyl-CoA synthetase-like"/>
    <property type="match status" value="4"/>
</dbReference>
<feature type="domain" description="AMP-dependent synthetase/ligase" evidence="6">
    <location>
        <begin position="869"/>
        <end position="995"/>
    </location>
</feature>
<feature type="non-terminal residue" evidence="8">
    <location>
        <position position="1"/>
    </location>
</feature>
<accession>A0A482V677</accession>
<feature type="domain" description="AMP-binding enzyme C-terminal" evidence="7">
    <location>
        <begin position="557"/>
        <end position="632"/>
    </location>
</feature>
<evidence type="ECO:0000256" key="2">
    <source>
        <dbReference type="ARBA" id="ARBA00006432"/>
    </source>
</evidence>
<evidence type="ECO:0000256" key="4">
    <source>
        <dbReference type="ARBA" id="ARBA00023140"/>
    </source>
</evidence>
<dbReference type="OrthoDB" id="10253869at2759"/>
<dbReference type="InterPro" id="IPR045851">
    <property type="entry name" value="AMP-bd_C_sf"/>
</dbReference>
<feature type="domain" description="AMP-dependent synthetase/ligase" evidence="6">
    <location>
        <begin position="150"/>
        <end position="507"/>
    </location>
</feature>
<dbReference type="InterPro" id="IPR042099">
    <property type="entry name" value="ANL_N_sf"/>
</dbReference>
<feature type="domain" description="AMP-binding enzyme C-terminal" evidence="7">
    <location>
        <begin position="1045"/>
        <end position="1103"/>
    </location>
</feature>
<dbReference type="InterPro" id="IPR020845">
    <property type="entry name" value="AMP-binding_CS"/>
</dbReference>
<feature type="domain" description="AMP-binding enzyme C-terminal" evidence="7">
    <location>
        <begin position="52"/>
        <end position="110"/>
    </location>
</feature>
<dbReference type="Pfam" id="PF00501">
    <property type="entry name" value="AMP-binding"/>
    <property type="match status" value="2"/>
</dbReference>
<dbReference type="Proteomes" id="UP000292052">
    <property type="component" value="Unassembled WGS sequence"/>
</dbReference>
<dbReference type="EMBL" id="QDEB01133002">
    <property type="protein sequence ID" value="RZB38879.1"/>
    <property type="molecule type" value="Genomic_DNA"/>
</dbReference>
<keyword evidence="4" id="KW-0576">Peroxisome</keyword>
<keyword evidence="3 8" id="KW-0436">Ligase</keyword>
<dbReference type="AlphaFoldDB" id="A0A482V677"/>
<comment type="subcellular location">
    <subcellularLocation>
        <location evidence="1">Peroxisome</location>
    </subcellularLocation>
</comment>
<gene>
    <name evidence="8" type="ORF">BDFB_003505</name>
</gene>
<feature type="transmembrane region" description="Helical" evidence="5">
    <location>
        <begin position="343"/>
        <end position="364"/>
    </location>
</feature>
<feature type="non-terminal residue" evidence="8">
    <location>
        <position position="1109"/>
    </location>
</feature>
<dbReference type="PANTHER" id="PTHR24096">
    <property type="entry name" value="LONG-CHAIN-FATTY-ACID--COA LIGASE"/>
    <property type="match status" value="1"/>
</dbReference>
<reference evidence="8 9" key="1">
    <citation type="submission" date="2017-03" db="EMBL/GenBank/DDBJ databases">
        <title>Genome of the blue death feigning beetle - Asbolus verrucosus.</title>
        <authorList>
            <person name="Rider S.D."/>
        </authorList>
    </citation>
    <scope>NUCLEOTIDE SEQUENCE [LARGE SCALE GENOMIC DNA]</scope>
    <source>
        <strain evidence="8">Butters</strain>
        <tissue evidence="8">Head and leg muscle</tissue>
    </source>
</reference>